<name>A0AAP0K5N8_9MAGN</name>
<proteinExistence type="predicted"/>
<evidence type="ECO:0000256" key="1">
    <source>
        <dbReference type="ARBA" id="ARBA00022478"/>
    </source>
</evidence>
<dbReference type="GO" id="GO:0000428">
    <property type="term" value="C:DNA-directed RNA polymerase complex"/>
    <property type="evidence" value="ECO:0007669"/>
    <property type="project" value="UniProtKB-KW"/>
</dbReference>
<evidence type="ECO:0000313" key="4">
    <source>
        <dbReference type="EMBL" id="KAK9146346.1"/>
    </source>
</evidence>
<evidence type="ECO:0000313" key="5">
    <source>
        <dbReference type="Proteomes" id="UP001417504"/>
    </source>
</evidence>
<accession>A0AAP0K5N8</accession>
<organism evidence="4 5">
    <name type="scientific">Stephania japonica</name>
    <dbReference type="NCBI Taxonomy" id="461633"/>
    <lineage>
        <taxon>Eukaryota</taxon>
        <taxon>Viridiplantae</taxon>
        <taxon>Streptophyta</taxon>
        <taxon>Embryophyta</taxon>
        <taxon>Tracheophyta</taxon>
        <taxon>Spermatophyta</taxon>
        <taxon>Magnoliopsida</taxon>
        <taxon>Ranunculales</taxon>
        <taxon>Menispermaceae</taxon>
        <taxon>Menispermoideae</taxon>
        <taxon>Cissampelideae</taxon>
        <taxon>Stephania</taxon>
    </lineage>
</organism>
<dbReference type="SUPFAM" id="SSF63562">
    <property type="entry name" value="RPB6/omega subunit-like"/>
    <property type="match status" value="1"/>
</dbReference>
<keyword evidence="1" id="KW-0240">DNA-directed RNA polymerase</keyword>
<dbReference type="AlphaFoldDB" id="A0AAP0K5N8"/>
<comment type="caution">
    <text evidence="4">The sequence shown here is derived from an EMBL/GenBank/DDBJ whole genome shotgun (WGS) entry which is preliminary data.</text>
</comment>
<dbReference type="GO" id="GO:0003677">
    <property type="term" value="F:DNA binding"/>
    <property type="evidence" value="ECO:0007669"/>
    <property type="project" value="InterPro"/>
</dbReference>
<dbReference type="EMBL" id="JBBNAE010000002">
    <property type="protein sequence ID" value="KAK9146346.1"/>
    <property type="molecule type" value="Genomic_DNA"/>
</dbReference>
<evidence type="ECO:0000256" key="3">
    <source>
        <dbReference type="SAM" id="MobiDB-lite"/>
    </source>
</evidence>
<dbReference type="InterPro" id="IPR036161">
    <property type="entry name" value="RPB6/omega-like_sf"/>
</dbReference>
<protein>
    <submittedName>
        <fullName evidence="4">Uncharacterized protein</fullName>
    </submittedName>
</protein>
<keyword evidence="2" id="KW-0804">Transcription</keyword>
<gene>
    <name evidence="4" type="ORF">Sjap_006249</name>
</gene>
<feature type="region of interest" description="Disordered" evidence="3">
    <location>
        <begin position="52"/>
        <end position="92"/>
    </location>
</feature>
<evidence type="ECO:0000256" key="2">
    <source>
        <dbReference type="ARBA" id="ARBA00023163"/>
    </source>
</evidence>
<dbReference type="Gene3D" id="3.90.940.10">
    <property type="match status" value="1"/>
</dbReference>
<reference evidence="4 5" key="1">
    <citation type="submission" date="2024-01" db="EMBL/GenBank/DDBJ databases">
        <title>Genome assemblies of Stephania.</title>
        <authorList>
            <person name="Yang L."/>
        </authorList>
    </citation>
    <scope>NUCLEOTIDE SEQUENCE [LARGE SCALE GENOMIC DNA]</scope>
    <source>
        <strain evidence="4">QJT</strain>
        <tissue evidence="4">Leaf</tissue>
    </source>
</reference>
<keyword evidence="5" id="KW-1185">Reference proteome</keyword>
<dbReference type="Proteomes" id="UP001417504">
    <property type="component" value="Unassembled WGS sequence"/>
</dbReference>
<dbReference type="GO" id="GO:0003899">
    <property type="term" value="F:DNA-directed RNA polymerase activity"/>
    <property type="evidence" value="ECO:0007669"/>
    <property type="project" value="InterPro"/>
</dbReference>
<sequence>MRKILQKGFMMSFLSWISETQQKDLAEGFHDEALFQCLVEGINAVADVPLEGSEEDVEANNNEDIADPLVGEGEEKEQEPVEQRRNTWSPDQIAMKELRERKIPFTIRRYLPD</sequence>
<dbReference type="GO" id="GO:0006351">
    <property type="term" value="P:DNA-templated transcription"/>
    <property type="evidence" value="ECO:0007669"/>
    <property type="project" value="InterPro"/>
</dbReference>